<gene>
    <name evidence="2" type="ORF">NXF25_011175</name>
</gene>
<accession>A0AAW1BF54</accession>
<evidence type="ECO:0000313" key="3">
    <source>
        <dbReference type="Proteomes" id="UP001474421"/>
    </source>
</evidence>
<evidence type="ECO:0000256" key="1">
    <source>
        <dbReference type="SAM" id="MobiDB-lite"/>
    </source>
</evidence>
<feature type="region of interest" description="Disordered" evidence="1">
    <location>
        <begin position="17"/>
        <end position="66"/>
    </location>
</feature>
<dbReference type="Proteomes" id="UP001474421">
    <property type="component" value="Unassembled WGS sequence"/>
</dbReference>
<protein>
    <submittedName>
        <fullName evidence="2">Srst: Octapeptide-repeat protein T2</fullName>
    </submittedName>
</protein>
<dbReference type="AlphaFoldDB" id="A0AAW1BF54"/>
<proteinExistence type="predicted"/>
<keyword evidence="3" id="KW-1185">Reference proteome</keyword>
<reference evidence="2 3" key="1">
    <citation type="journal article" date="2024" name="Proc. Natl. Acad. Sci. U.S.A.">
        <title>The genetic regulatory architecture and epigenomic basis for age-related changes in rattlesnake venom.</title>
        <authorList>
            <person name="Hogan M.P."/>
            <person name="Holding M.L."/>
            <person name="Nystrom G.S."/>
            <person name="Colston T.J."/>
            <person name="Bartlett D.A."/>
            <person name="Mason A.J."/>
            <person name="Ellsworth S.A."/>
            <person name="Rautsaw R.M."/>
            <person name="Lawrence K.C."/>
            <person name="Strickland J.L."/>
            <person name="He B."/>
            <person name="Fraser P."/>
            <person name="Margres M.J."/>
            <person name="Gilbert D.M."/>
            <person name="Gibbs H.L."/>
            <person name="Parkinson C.L."/>
            <person name="Rokyta D.R."/>
        </authorList>
    </citation>
    <scope>NUCLEOTIDE SEQUENCE [LARGE SCALE GENOMIC DNA]</scope>
    <source>
        <strain evidence="2">DRR0105</strain>
    </source>
</reference>
<organism evidence="2 3">
    <name type="scientific">Crotalus adamanteus</name>
    <name type="common">Eastern diamondback rattlesnake</name>
    <dbReference type="NCBI Taxonomy" id="8729"/>
    <lineage>
        <taxon>Eukaryota</taxon>
        <taxon>Metazoa</taxon>
        <taxon>Chordata</taxon>
        <taxon>Craniata</taxon>
        <taxon>Vertebrata</taxon>
        <taxon>Euteleostomi</taxon>
        <taxon>Lepidosauria</taxon>
        <taxon>Squamata</taxon>
        <taxon>Bifurcata</taxon>
        <taxon>Unidentata</taxon>
        <taxon>Episquamata</taxon>
        <taxon>Toxicofera</taxon>
        <taxon>Serpentes</taxon>
        <taxon>Colubroidea</taxon>
        <taxon>Viperidae</taxon>
        <taxon>Crotalinae</taxon>
        <taxon>Crotalus</taxon>
    </lineage>
</organism>
<feature type="compositionally biased region" description="Low complexity" evidence="1">
    <location>
        <begin position="32"/>
        <end position="49"/>
    </location>
</feature>
<sequence length="95" mass="9989">MPSAGHWSSWWPCEWWSMASGGPSQGNGPGWGPWSSSPMATSMSGSGPDPAGGGSRPAPNSSRRPYTISDKWLSSLFLKTSSDGAPTYSGGRLFH</sequence>
<comment type="caution">
    <text evidence="2">The sequence shown here is derived from an EMBL/GenBank/DDBJ whole genome shotgun (WGS) entry which is preliminary data.</text>
</comment>
<name>A0AAW1BF54_CROAD</name>
<evidence type="ECO:0000313" key="2">
    <source>
        <dbReference type="EMBL" id="KAK9400461.1"/>
    </source>
</evidence>
<dbReference type="EMBL" id="JAOTOJ010000005">
    <property type="protein sequence ID" value="KAK9400461.1"/>
    <property type="molecule type" value="Genomic_DNA"/>
</dbReference>